<dbReference type="EMBL" id="LR899009">
    <property type="protein sequence ID" value="CAD7077171.1"/>
    <property type="molecule type" value="Genomic_DNA"/>
</dbReference>
<sequence length="92" mass="10796">MFCKLVCLYNQLKKDTSVNGDWRWWQWLWPVAKQLKPYFCIVVEVIAMLKEQQIFSDLEKKFVIVFNHGCGAHVLYSRSSSRTGLQAVLDVL</sequence>
<evidence type="ECO:0000313" key="1">
    <source>
        <dbReference type="EMBL" id="CAD7077171.1"/>
    </source>
</evidence>
<name>A0A7R8YP99_HERIL</name>
<reference evidence="1 2" key="1">
    <citation type="submission" date="2020-11" db="EMBL/GenBank/DDBJ databases">
        <authorList>
            <person name="Wallbank WR R."/>
            <person name="Pardo Diaz C."/>
            <person name="Kozak K."/>
            <person name="Martin S."/>
            <person name="Jiggins C."/>
            <person name="Moest M."/>
            <person name="Warren A I."/>
            <person name="Generalovic N T."/>
            <person name="Byers J.R.P. K."/>
            <person name="Montejo-Kovacevich G."/>
            <person name="Yen C E."/>
        </authorList>
    </citation>
    <scope>NUCLEOTIDE SEQUENCE [LARGE SCALE GENOMIC DNA]</scope>
</reference>
<proteinExistence type="predicted"/>
<evidence type="ECO:0000313" key="2">
    <source>
        <dbReference type="Proteomes" id="UP000594454"/>
    </source>
</evidence>
<dbReference type="InParanoid" id="A0A7R8YP99"/>
<organism evidence="1 2">
    <name type="scientific">Hermetia illucens</name>
    <name type="common">Black soldier fly</name>
    <dbReference type="NCBI Taxonomy" id="343691"/>
    <lineage>
        <taxon>Eukaryota</taxon>
        <taxon>Metazoa</taxon>
        <taxon>Ecdysozoa</taxon>
        <taxon>Arthropoda</taxon>
        <taxon>Hexapoda</taxon>
        <taxon>Insecta</taxon>
        <taxon>Pterygota</taxon>
        <taxon>Neoptera</taxon>
        <taxon>Endopterygota</taxon>
        <taxon>Diptera</taxon>
        <taxon>Brachycera</taxon>
        <taxon>Stratiomyomorpha</taxon>
        <taxon>Stratiomyidae</taxon>
        <taxon>Hermetiinae</taxon>
        <taxon>Hermetia</taxon>
    </lineage>
</organism>
<protein>
    <submittedName>
        <fullName evidence="1">Uncharacterized protein</fullName>
    </submittedName>
</protein>
<accession>A0A7R8YP99</accession>
<dbReference type="AlphaFoldDB" id="A0A7R8YP99"/>
<dbReference type="Proteomes" id="UP000594454">
    <property type="component" value="Chromosome 1"/>
</dbReference>
<keyword evidence="2" id="KW-1185">Reference proteome</keyword>
<gene>
    <name evidence="1" type="ORF">HERILL_LOCUS541</name>
</gene>